<dbReference type="Proteomes" id="UP000515165">
    <property type="component" value="Chromosome 13"/>
</dbReference>
<dbReference type="SUPFAM" id="SSF50814">
    <property type="entry name" value="Lipocalins"/>
    <property type="match status" value="1"/>
</dbReference>
<sequence length="210" mass="23385">MQLLLLTVGLALVCGLQAQEDSEEEPQERLQELSGIWHPAALASNNSALIRPGRHFINTISMKDGNLHVETLRPQEGRCEKVSLTAFKTDTNNKFSLEIWGHNDFHLEEVQPKTYLILYMTNRYNDVTSLVANLMLRDPSTQKDFLQAFESVCEDLGLHKDQIVALDTDAGGLGEPQGPKVQGHCSDHLQESHGQPLAEPLPRASAPWLP</sequence>
<feature type="signal peptide" evidence="3">
    <location>
        <begin position="1"/>
        <end position="18"/>
    </location>
</feature>
<feature type="chain" id="PRO_5030156619" evidence="3">
    <location>
        <begin position="19"/>
        <end position="210"/>
    </location>
</feature>
<dbReference type="PANTHER" id="PTHR11430:SF76">
    <property type="entry name" value="MAJOR URINARY PROTEIN 1-RELATED"/>
    <property type="match status" value="1"/>
</dbReference>
<feature type="region of interest" description="Disordered" evidence="2">
    <location>
        <begin position="169"/>
        <end position="210"/>
    </location>
</feature>
<evidence type="ECO:0000313" key="6">
    <source>
        <dbReference type="RefSeq" id="XP_027470514.2"/>
    </source>
</evidence>
<evidence type="ECO:0000256" key="2">
    <source>
        <dbReference type="SAM" id="MobiDB-lite"/>
    </source>
</evidence>
<keyword evidence="3" id="KW-0732">Signal</keyword>
<dbReference type="GeneID" id="113934201"/>
<dbReference type="InterPro" id="IPR012674">
    <property type="entry name" value="Calycin"/>
</dbReference>
<dbReference type="GO" id="GO:0005615">
    <property type="term" value="C:extracellular space"/>
    <property type="evidence" value="ECO:0007669"/>
    <property type="project" value="TreeGrafter"/>
</dbReference>
<protein>
    <submittedName>
        <fullName evidence="6">LOW QUALITY PROTEIN: minor allergen Can f 2-like</fullName>
    </submittedName>
</protein>
<feature type="domain" description="Lipocalin/cytosolic fatty-acid binding" evidence="4">
    <location>
        <begin position="34"/>
        <end position="167"/>
    </location>
</feature>
<evidence type="ECO:0000256" key="3">
    <source>
        <dbReference type="SAM" id="SignalP"/>
    </source>
</evidence>
<dbReference type="KEGG" id="zca:113934201"/>
<organism evidence="5 6">
    <name type="scientific">Zalophus californianus</name>
    <name type="common">California sealion</name>
    <dbReference type="NCBI Taxonomy" id="9704"/>
    <lineage>
        <taxon>Eukaryota</taxon>
        <taxon>Metazoa</taxon>
        <taxon>Chordata</taxon>
        <taxon>Craniata</taxon>
        <taxon>Vertebrata</taxon>
        <taxon>Euteleostomi</taxon>
        <taxon>Mammalia</taxon>
        <taxon>Eutheria</taxon>
        <taxon>Laurasiatheria</taxon>
        <taxon>Carnivora</taxon>
        <taxon>Caniformia</taxon>
        <taxon>Pinnipedia</taxon>
        <taxon>Otariidae</taxon>
        <taxon>Zalophus</taxon>
    </lineage>
</organism>
<gene>
    <name evidence="6" type="primary">LOC113934201</name>
</gene>
<comment type="similarity">
    <text evidence="1">Belongs to the calycin superfamily. Lipocalin family.</text>
</comment>
<keyword evidence="5" id="KW-1185">Reference proteome</keyword>
<dbReference type="RefSeq" id="XP_027470514.2">
    <property type="nucleotide sequence ID" value="XM_027614713.2"/>
</dbReference>
<dbReference type="InterPro" id="IPR000566">
    <property type="entry name" value="Lipocln_cytosolic_FA-bd_dom"/>
</dbReference>
<dbReference type="OrthoDB" id="9048943at2759"/>
<dbReference type="AlphaFoldDB" id="A0A6J2ENF7"/>
<evidence type="ECO:0000256" key="1">
    <source>
        <dbReference type="ARBA" id="ARBA00006889"/>
    </source>
</evidence>
<dbReference type="Gene3D" id="2.40.128.20">
    <property type="match status" value="1"/>
</dbReference>
<evidence type="ECO:0000313" key="5">
    <source>
        <dbReference type="Proteomes" id="UP000515165"/>
    </source>
</evidence>
<dbReference type="Pfam" id="PF00061">
    <property type="entry name" value="Lipocalin"/>
    <property type="match status" value="1"/>
</dbReference>
<proteinExistence type="inferred from homology"/>
<dbReference type="PANTHER" id="PTHR11430">
    <property type="entry name" value="LIPOCALIN"/>
    <property type="match status" value="1"/>
</dbReference>
<dbReference type="GO" id="GO:0036094">
    <property type="term" value="F:small molecule binding"/>
    <property type="evidence" value="ECO:0007669"/>
    <property type="project" value="InterPro"/>
</dbReference>
<name>A0A6J2ENF7_ZALCA</name>
<dbReference type="GO" id="GO:0005549">
    <property type="term" value="F:odorant binding"/>
    <property type="evidence" value="ECO:0007669"/>
    <property type="project" value="TreeGrafter"/>
</dbReference>
<accession>A0A6J2ENF7</accession>
<dbReference type="InterPro" id="IPR002345">
    <property type="entry name" value="Lipocalin"/>
</dbReference>
<reference evidence="6" key="1">
    <citation type="submission" date="2025-08" db="UniProtKB">
        <authorList>
            <consortium name="RefSeq"/>
        </authorList>
    </citation>
    <scope>IDENTIFICATION</scope>
    <source>
        <tissue evidence="6">Blood</tissue>
    </source>
</reference>
<evidence type="ECO:0000259" key="4">
    <source>
        <dbReference type="Pfam" id="PF00061"/>
    </source>
</evidence>